<keyword evidence="5" id="KW-1185">Reference proteome</keyword>
<keyword evidence="2" id="KW-0812">Transmembrane</keyword>
<comment type="caution">
    <text evidence="4">The sequence shown here is derived from an EMBL/GenBank/DDBJ whole genome shotgun (WGS) entry which is preliminary data.</text>
</comment>
<sequence length="530" mass="61048">MLFALIFSILQFYTTSGTTSGFIKVYSQYKCMGLDDVKNHVTPSFYFVLRASCVLHISTEPIREEVFYRNYHPCVLEYVQPIIFPWDKNSLSIIIRTRNFLRMVIIPATELLEDSTHVRISIVNIHPLYFHHFIFDEDITTCHRSVAHTDRFLCYSFDGFFNVTEYEFDRGTLRGSNIRETVITLPENFHYEPYIASYATQNGKNRLWVKNRSNSFFNFDVDKAKARKYKRIPPEKYEIKDEHRFTTVHSDIIYADSGGIVTRRCFSYLFRGCLYRYSLVNQNPMTSLCLYDEYHPINPGVVFGSWDIATTLSTVKQRVENKDRFNERSSGWPLAYIPIQILAIITFTYLCFFFFFAFRPYPSSNLVELSVIMEDELIRLSILTSEVVKSMKAAQGRKCPPLTLMKHLEDPTQESLEEVCCPGTTCNTFSVIHERSSCNEHYLRIGPAVHMGTTRESGANAMSQTHTNTMLKTETGPRPMTPAPHRYAIAPGRRAEEGLPQKDLVAPVLSSAVGQGKHRNVNSKEAARKL</sequence>
<feature type="region of interest" description="Disordered" evidence="1">
    <location>
        <begin position="510"/>
        <end position="530"/>
    </location>
</feature>
<dbReference type="OrthoDB" id="5858197at2759"/>
<evidence type="ECO:0000313" key="5">
    <source>
        <dbReference type="Proteomes" id="UP000024635"/>
    </source>
</evidence>
<evidence type="ECO:0000313" key="4">
    <source>
        <dbReference type="EMBL" id="EYB82155.1"/>
    </source>
</evidence>
<evidence type="ECO:0000256" key="3">
    <source>
        <dbReference type="SAM" id="SignalP"/>
    </source>
</evidence>
<keyword evidence="2" id="KW-0472">Membrane</keyword>
<gene>
    <name evidence="4" type="primary">Acey_s0365.g3576</name>
    <name evidence="4" type="ORF">Y032_0365g3576</name>
</gene>
<dbReference type="AlphaFoldDB" id="A0A016RUU9"/>
<feature type="chain" id="PRO_5001488616" evidence="3">
    <location>
        <begin position="18"/>
        <end position="530"/>
    </location>
</feature>
<protein>
    <submittedName>
        <fullName evidence="4">Uncharacterized protein</fullName>
    </submittedName>
</protein>
<feature type="signal peptide" evidence="3">
    <location>
        <begin position="1"/>
        <end position="17"/>
    </location>
</feature>
<dbReference type="EMBL" id="JARK01001701">
    <property type="protein sequence ID" value="EYB82155.1"/>
    <property type="molecule type" value="Genomic_DNA"/>
</dbReference>
<dbReference type="Proteomes" id="UP000024635">
    <property type="component" value="Unassembled WGS sequence"/>
</dbReference>
<proteinExistence type="predicted"/>
<name>A0A016RUU9_9BILA</name>
<evidence type="ECO:0000256" key="1">
    <source>
        <dbReference type="SAM" id="MobiDB-lite"/>
    </source>
</evidence>
<keyword evidence="3" id="KW-0732">Signal</keyword>
<keyword evidence="2" id="KW-1133">Transmembrane helix</keyword>
<accession>A0A016RUU9</accession>
<evidence type="ECO:0000256" key="2">
    <source>
        <dbReference type="SAM" id="Phobius"/>
    </source>
</evidence>
<feature type="transmembrane region" description="Helical" evidence="2">
    <location>
        <begin position="334"/>
        <end position="358"/>
    </location>
</feature>
<organism evidence="4 5">
    <name type="scientific">Ancylostoma ceylanicum</name>
    <dbReference type="NCBI Taxonomy" id="53326"/>
    <lineage>
        <taxon>Eukaryota</taxon>
        <taxon>Metazoa</taxon>
        <taxon>Ecdysozoa</taxon>
        <taxon>Nematoda</taxon>
        <taxon>Chromadorea</taxon>
        <taxon>Rhabditida</taxon>
        <taxon>Rhabditina</taxon>
        <taxon>Rhabditomorpha</taxon>
        <taxon>Strongyloidea</taxon>
        <taxon>Ancylostomatidae</taxon>
        <taxon>Ancylostomatinae</taxon>
        <taxon>Ancylostoma</taxon>
    </lineage>
</organism>
<reference evidence="5" key="1">
    <citation type="journal article" date="2015" name="Nat. Genet.">
        <title>The genome and transcriptome of the zoonotic hookworm Ancylostoma ceylanicum identify infection-specific gene families.</title>
        <authorList>
            <person name="Schwarz E.M."/>
            <person name="Hu Y."/>
            <person name="Antoshechkin I."/>
            <person name="Miller M.M."/>
            <person name="Sternberg P.W."/>
            <person name="Aroian R.V."/>
        </authorList>
    </citation>
    <scope>NUCLEOTIDE SEQUENCE</scope>
    <source>
        <strain evidence="5">HY135</strain>
    </source>
</reference>